<evidence type="ECO:0000256" key="6">
    <source>
        <dbReference type="ARBA" id="ARBA00022670"/>
    </source>
</evidence>
<evidence type="ECO:0000256" key="9">
    <source>
        <dbReference type="PIRSR" id="PIRSR006431-1"/>
    </source>
</evidence>
<accession>A0AAD9S8Z4</accession>
<dbReference type="NCBIfam" id="TIGR01249">
    <property type="entry name" value="pro_imino_pep_1"/>
    <property type="match status" value="1"/>
</dbReference>
<dbReference type="InterPro" id="IPR000073">
    <property type="entry name" value="AB_hydrolase_1"/>
</dbReference>
<evidence type="ECO:0000256" key="5">
    <source>
        <dbReference type="ARBA" id="ARBA00022490"/>
    </source>
</evidence>
<evidence type="ECO:0000256" key="3">
    <source>
        <dbReference type="ARBA" id="ARBA00010088"/>
    </source>
</evidence>
<keyword evidence="6 8" id="KW-0645">Protease</keyword>
<feature type="domain" description="AB hydrolase-1" evidence="11">
    <location>
        <begin position="36"/>
        <end position="318"/>
    </location>
</feature>
<dbReference type="InterPro" id="IPR002410">
    <property type="entry name" value="Peptidase_S33"/>
</dbReference>
<reference evidence="12" key="1">
    <citation type="submission" date="2023-06" db="EMBL/GenBank/DDBJ databases">
        <authorList>
            <person name="Noh H."/>
        </authorList>
    </citation>
    <scope>NUCLEOTIDE SEQUENCE</scope>
    <source>
        <strain evidence="12">DUCC20226</strain>
    </source>
</reference>
<dbReference type="AlphaFoldDB" id="A0AAD9S8Z4"/>
<dbReference type="GO" id="GO:0006508">
    <property type="term" value="P:proteolysis"/>
    <property type="evidence" value="ECO:0007669"/>
    <property type="project" value="UniProtKB-KW"/>
</dbReference>
<comment type="subcellular location">
    <subcellularLocation>
        <location evidence="2 8">Cytoplasm</location>
    </subcellularLocation>
</comment>
<evidence type="ECO:0000256" key="1">
    <source>
        <dbReference type="ARBA" id="ARBA00001585"/>
    </source>
</evidence>
<dbReference type="PIRSF" id="PIRSF006431">
    <property type="entry name" value="Pept_S33"/>
    <property type="match status" value="1"/>
</dbReference>
<keyword evidence="5 8" id="KW-0963">Cytoplasm</keyword>
<dbReference type="Gene3D" id="3.40.50.1820">
    <property type="entry name" value="alpha/beta hydrolase"/>
    <property type="match status" value="1"/>
</dbReference>
<evidence type="ECO:0000256" key="2">
    <source>
        <dbReference type="ARBA" id="ARBA00004496"/>
    </source>
</evidence>
<proteinExistence type="inferred from homology"/>
<keyword evidence="4 8" id="KW-0031">Aminopeptidase</keyword>
<dbReference type="GO" id="GO:0004177">
    <property type="term" value="F:aminopeptidase activity"/>
    <property type="evidence" value="ECO:0007669"/>
    <property type="project" value="UniProtKB-UniRule"/>
</dbReference>
<dbReference type="InterPro" id="IPR029058">
    <property type="entry name" value="AB_hydrolase_fold"/>
</dbReference>
<evidence type="ECO:0000313" key="12">
    <source>
        <dbReference type="EMBL" id="KAK2601293.1"/>
    </source>
</evidence>
<comment type="catalytic activity">
    <reaction evidence="1 8 10">
        <text>Release of N-terminal proline from a peptide.</text>
        <dbReference type="EC" id="3.4.11.5"/>
    </reaction>
</comment>
<comment type="similarity">
    <text evidence="3 8 10">Belongs to the peptidase S33 family.</text>
</comment>
<feature type="active site" evidence="9">
    <location>
        <position position="281"/>
    </location>
</feature>
<evidence type="ECO:0000256" key="7">
    <source>
        <dbReference type="ARBA" id="ARBA00022801"/>
    </source>
</evidence>
<dbReference type="Pfam" id="PF00561">
    <property type="entry name" value="Abhydrolase_1"/>
    <property type="match status" value="1"/>
</dbReference>
<feature type="active site" description="Proton donor" evidence="9">
    <location>
        <position position="314"/>
    </location>
</feature>
<dbReference type="PANTHER" id="PTHR43722">
    <property type="entry name" value="PROLINE IMINOPEPTIDASE"/>
    <property type="match status" value="1"/>
</dbReference>
<dbReference type="PANTHER" id="PTHR43722:SF1">
    <property type="entry name" value="PROLINE IMINOPEPTIDASE"/>
    <property type="match status" value="1"/>
</dbReference>
<evidence type="ECO:0000256" key="4">
    <source>
        <dbReference type="ARBA" id="ARBA00022438"/>
    </source>
</evidence>
<evidence type="ECO:0000259" key="11">
    <source>
        <dbReference type="Pfam" id="PF00561"/>
    </source>
</evidence>
<evidence type="ECO:0000256" key="8">
    <source>
        <dbReference type="PIRNR" id="PIRNR006431"/>
    </source>
</evidence>
<dbReference type="Proteomes" id="UP001265746">
    <property type="component" value="Unassembled WGS sequence"/>
</dbReference>
<feature type="active site" description="Nucleophile" evidence="9">
    <location>
        <position position="110"/>
    </location>
</feature>
<keyword evidence="13" id="KW-1185">Reference proteome</keyword>
<evidence type="ECO:0000313" key="13">
    <source>
        <dbReference type="Proteomes" id="UP001265746"/>
    </source>
</evidence>
<name>A0AAD9S8Z4_PHOAM</name>
<dbReference type="InterPro" id="IPR005944">
    <property type="entry name" value="Pro_iminopeptidase"/>
</dbReference>
<dbReference type="SUPFAM" id="SSF53474">
    <property type="entry name" value="alpha/beta-Hydrolases"/>
    <property type="match status" value="1"/>
</dbReference>
<dbReference type="EMBL" id="JAUJFL010000006">
    <property type="protein sequence ID" value="KAK2601293.1"/>
    <property type="molecule type" value="Genomic_DNA"/>
</dbReference>
<gene>
    <name evidence="12" type="ORF">N8I77_010755</name>
</gene>
<dbReference type="GO" id="GO:0005737">
    <property type="term" value="C:cytoplasm"/>
    <property type="evidence" value="ECO:0007669"/>
    <property type="project" value="UniProtKB-SubCell"/>
</dbReference>
<dbReference type="EC" id="3.4.11.5" evidence="8 10"/>
<keyword evidence="7 8" id="KW-0378">Hydrolase</keyword>
<protein>
    <recommendedName>
        <fullName evidence="8 10">Proline iminopeptidase</fullName>
        <shortName evidence="8">PIP</shortName>
        <ecNumber evidence="8 10">3.4.11.5</ecNumber>
    </recommendedName>
    <alternativeName>
        <fullName evidence="8">Prolyl aminopeptidase</fullName>
    </alternativeName>
</protein>
<comment type="caution">
    <text evidence="12">The sequence shown here is derived from an EMBL/GenBank/DDBJ whole genome shotgun (WGS) entry which is preliminary data.</text>
</comment>
<sequence>MAPIYPKMSPNRSGHLQVSPVHSIYWEECGLPTGTPVVYLHGGPGAGFDESDRQYFDPSHYRSVLFDQRGAGKSTPHASLEENTTWHLVEDMEKLRQHLGIEKWIIFGGSWGSTLSLAYSETHPDRCLGLILRGIFTLRREELLWFYQKGADFLFADFFDDYEAVIPENERDDMMQAYYKRLTGNDEEERLRCADAWSRWENSTSKLMVDPAYIARSDDPKWSVSLHIKWHFVSDPRRALAFARIESHYFVNGGFMKDGQLIEDAHKIMHLPIVIIQGRYDIVCPLKTSWDLYKALGGKDNKNVEYKIIGDAGHSAHEVAIEPALVDAAEKFKSIKL</sequence>
<evidence type="ECO:0000256" key="10">
    <source>
        <dbReference type="RuleBase" id="RU003421"/>
    </source>
</evidence>
<dbReference type="PRINTS" id="PR00793">
    <property type="entry name" value="PROAMNOPTASE"/>
</dbReference>
<organism evidence="12 13">
    <name type="scientific">Phomopsis amygdali</name>
    <name type="common">Fusicoccum amygdali</name>
    <dbReference type="NCBI Taxonomy" id="1214568"/>
    <lineage>
        <taxon>Eukaryota</taxon>
        <taxon>Fungi</taxon>
        <taxon>Dikarya</taxon>
        <taxon>Ascomycota</taxon>
        <taxon>Pezizomycotina</taxon>
        <taxon>Sordariomycetes</taxon>
        <taxon>Sordariomycetidae</taxon>
        <taxon>Diaporthales</taxon>
        <taxon>Diaporthaceae</taxon>
        <taxon>Diaporthe</taxon>
    </lineage>
</organism>